<evidence type="ECO:0000256" key="2">
    <source>
        <dbReference type="ARBA" id="ARBA00022448"/>
    </source>
</evidence>
<feature type="transmembrane region" description="Helical" evidence="6">
    <location>
        <begin position="99"/>
        <end position="126"/>
    </location>
</feature>
<evidence type="ECO:0000313" key="7">
    <source>
        <dbReference type="EMBL" id="MCW8086915.1"/>
    </source>
</evidence>
<dbReference type="Pfam" id="PF07690">
    <property type="entry name" value="MFS_1"/>
    <property type="match status" value="1"/>
</dbReference>
<comment type="subcellular location">
    <subcellularLocation>
        <location evidence="1">Membrane</location>
        <topology evidence="1">Multi-pass membrane protein</topology>
    </subcellularLocation>
</comment>
<dbReference type="InterPro" id="IPR011701">
    <property type="entry name" value="MFS"/>
</dbReference>
<accession>A0ABT3NXR2</accession>
<feature type="transmembrane region" description="Helical" evidence="6">
    <location>
        <begin position="330"/>
        <end position="354"/>
    </location>
</feature>
<keyword evidence="8" id="KW-1185">Reference proteome</keyword>
<keyword evidence="2" id="KW-0813">Transport</keyword>
<feature type="transmembrane region" description="Helical" evidence="6">
    <location>
        <begin position="360"/>
        <end position="383"/>
    </location>
</feature>
<feature type="transmembrane region" description="Helical" evidence="6">
    <location>
        <begin position="133"/>
        <end position="158"/>
    </location>
</feature>
<dbReference type="EMBL" id="JAPFQI010000012">
    <property type="protein sequence ID" value="MCW8086915.1"/>
    <property type="molecule type" value="Genomic_DNA"/>
</dbReference>
<gene>
    <name evidence="7" type="ORF">OF850_14865</name>
</gene>
<feature type="transmembrane region" description="Helical" evidence="6">
    <location>
        <begin position="296"/>
        <end position="318"/>
    </location>
</feature>
<feature type="transmembrane region" description="Helical" evidence="6">
    <location>
        <begin position="271"/>
        <end position="290"/>
    </location>
</feature>
<keyword evidence="3 6" id="KW-0812">Transmembrane</keyword>
<reference evidence="7 8" key="1">
    <citation type="submission" date="2022-10" db="EMBL/GenBank/DDBJ databases">
        <title>Roseococcus glaciei nov., sp. nov., isolated from glacier.</title>
        <authorList>
            <person name="Liu Q."/>
            <person name="Xin Y.-H."/>
        </authorList>
    </citation>
    <scope>NUCLEOTIDE SEQUENCE [LARGE SCALE GENOMIC DNA]</scope>
    <source>
        <strain evidence="7 8">MDT2-1-1</strain>
    </source>
</reference>
<dbReference type="PANTHER" id="PTHR43385:SF1">
    <property type="entry name" value="RIBOFLAVIN TRANSPORTER RIBJ"/>
    <property type="match status" value="1"/>
</dbReference>
<protein>
    <submittedName>
        <fullName evidence="7">MFS transporter</fullName>
    </submittedName>
</protein>
<organism evidence="7 8">
    <name type="scientific">Sabulicella glaciei</name>
    <dbReference type="NCBI Taxonomy" id="2984948"/>
    <lineage>
        <taxon>Bacteria</taxon>
        <taxon>Pseudomonadati</taxon>
        <taxon>Pseudomonadota</taxon>
        <taxon>Alphaproteobacteria</taxon>
        <taxon>Acetobacterales</taxon>
        <taxon>Acetobacteraceae</taxon>
        <taxon>Sabulicella</taxon>
    </lineage>
</organism>
<keyword evidence="5 6" id="KW-0472">Membrane</keyword>
<dbReference type="Gene3D" id="1.20.1250.20">
    <property type="entry name" value="MFS general substrate transporter like domains"/>
    <property type="match status" value="1"/>
</dbReference>
<evidence type="ECO:0000256" key="6">
    <source>
        <dbReference type="SAM" id="Phobius"/>
    </source>
</evidence>
<evidence type="ECO:0000256" key="1">
    <source>
        <dbReference type="ARBA" id="ARBA00004141"/>
    </source>
</evidence>
<keyword evidence="4 6" id="KW-1133">Transmembrane helix</keyword>
<evidence type="ECO:0000256" key="5">
    <source>
        <dbReference type="ARBA" id="ARBA00023136"/>
    </source>
</evidence>
<evidence type="ECO:0000256" key="4">
    <source>
        <dbReference type="ARBA" id="ARBA00022989"/>
    </source>
</evidence>
<evidence type="ECO:0000313" key="8">
    <source>
        <dbReference type="Proteomes" id="UP001526430"/>
    </source>
</evidence>
<sequence>MKRPDLALILATALTQTLGWGTLFTPFALVVQPMEADLGWSRALLNGAFTLGLLVAGALAIPVGRHVDREGGKLPLVGGPLLGAAGLVMWSTATHPAVFYLAWVVIGCAHATALWTPAMAVVVALAREPMRAITLITFLTGFTGTIFIPLNAALVGALGWRDALLVLAALECVAAAVAWWQFSAAPARVATPLPGGGLRAALRRPAFWGLALCFAGHAFIGTAMGAHLVPLLRELDLPEASVILLAALHGPFQVAARIGLFLLGTRASTQVVGVISTWLLPLGLLWLALAPAEFTALLPFVLFWAMADGLLTIVRSAGTAEILGREGYGAVTGALTLVSVGPRVAAPILVALIWEAQGGYGAVPWLLAAIGVLAALAFLYAVMSKEAAS</sequence>
<name>A0ABT3NXR2_9PROT</name>
<feature type="transmembrane region" description="Helical" evidence="6">
    <location>
        <begin position="43"/>
        <end position="62"/>
    </location>
</feature>
<proteinExistence type="predicted"/>
<dbReference type="PANTHER" id="PTHR43385">
    <property type="entry name" value="RIBOFLAVIN TRANSPORTER RIBJ"/>
    <property type="match status" value="1"/>
</dbReference>
<feature type="transmembrane region" description="Helical" evidence="6">
    <location>
        <begin position="241"/>
        <end position="264"/>
    </location>
</feature>
<feature type="transmembrane region" description="Helical" evidence="6">
    <location>
        <begin position="74"/>
        <end position="93"/>
    </location>
</feature>
<dbReference type="InterPro" id="IPR052983">
    <property type="entry name" value="MFS_Riboflavin_Transporter"/>
</dbReference>
<evidence type="ECO:0000256" key="3">
    <source>
        <dbReference type="ARBA" id="ARBA00022692"/>
    </source>
</evidence>
<dbReference type="Proteomes" id="UP001526430">
    <property type="component" value="Unassembled WGS sequence"/>
</dbReference>
<dbReference type="InterPro" id="IPR036259">
    <property type="entry name" value="MFS_trans_sf"/>
</dbReference>
<feature type="transmembrane region" description="Helical" evidence="6">
    <location>
        <begin position="164"/>
        <end position="185"/>
    </location>
</feature>
<comment type="caution">
    <text evidence="7">The sequence shown here is derived from an EMBL/GenBank/DDBJ whole genome shotgun (WGS) entry which is preliminary data.</text>
</comment>
<dbReference type="RefSeq" id="WP_301591054.1">
    <property type="nucleotide sequence ID" value="NZ_JAPFQI010000012.1"/>
</dbReference>
<dbReference type="SUPFAM" id="SSF103473">
    <property type="entry name" value="MFS general substrate transporter"/>
    <property type="match status" value="1"/>
</dbReference>
<feature type="transmembrane region" description="Helical" evidence="6">
    <location>
        <begin position="206"/>
        <end position="229"/>
    </location>
</feature>